<comment type="caution">
    <text evidence="1">The sequence shown here is derived from an EMBL/GenBank/DDBJ whole genome shotgun (WGS) entry which is preliminary data.</text>
</comment>
<proteinExistence type="predicted"/>
<name>A0A940DI31_9FIRM</name>
<evidence type="ECO:0000313" key="1">
    <source>
        <dbReference type="EMBL" id="MBO8424607.1"/>
    </source>
</evidence>
<dbReference type="AlphaFoldDB" id="A0A940DI31"/>
<dbReference type="Proteomes" id="UP000727857">
    <property type="component" value="Unassembled WGS sequence"/>
</dbReference>
<evidence type="ECO:0000313" key="2">
    <source>
        <dbReference type="Proteomes" id="UP000727857"/>
    </source>
</evidence>
<reference evidence="1" key="2">
    <citation type="journal article" date="2021" name="PeerJ">
        <title>Extensive microbial diversity within the chicken gut microbiome revealed by metagenomics and culture.</title>
        <authorList>
            <person name="Gilroy R."/>
            <person name="Ravi A."/>
            <person name="Getino M."/>
            <person name="Pursley I."/>
            <person name="Horton D.L."/>
            <person name="Alikhan N.F."/>
            <person name="Baker D."/>
            <person name="Gharbi K."/>
            <person name="Hall N."/>
            <person name="Watson M."/>
            <person name="Adriaenssens E.M."/>
            <person name="Foster-Nyarko E."/>
            <person name="Jarju S."/>
            <person name="Secka A."/>
            <person name="Antonio M."/>
            <person name="Oren A."/>
            <person name="Chaudhuri R.R."/>
            <person name="La Ragione R."/>
            <person name="Hildebrand F."/>
            <person name="Pallen M.J."/>
        </authorList>
    </citation>
    <scope>NUCLEOTIDE SEQUENCE</scope>
    <source>
        <strain evidence="1">517</strain>
    </source>
</reference>
<accession>A0A940DI31</accession>
<organism evidence="1 2">
    <name type="scientific">Candidatus Stercoripulliclostridium pullicola</name>
    <dbReference type="NCBI Taxonomy" id="2840953"/>
    <lineage>
        <taxon>Bacteria</taxon>
        <taxon>Bacillati</taxon>
        <taxon>Bacillota</taxon>
        <taxon>Clostridia</taxon>
        <taxon>Eubacteriales</taxon>
        <taxon>Candidatus Stercoripulliclostridium</taxon>
    </lineage>
</organism>
<gene>
    <name evidence="1" type="ORF">IAB16_06265</name>
</gene>
<sequence>MKLSEILTRAAAITGLDDVSVSVPSVTLTKLTDCANTVYSELVLEHIPLKNKEDITFTGGKAFYSDFRYRVREVLSVKVRGVKTPFVMYPAYVEAEGAEGGAEVEYLFHPGTLEADDDVILPPQFSEYVMAIGVASEYYYRLGYIEEAEFYKARFDNAVYNLSRRLKSFRIPPRRFV</sequence>
<reference evidence="1" key="1">
    <citation type="submission" date="2020-10" db="EMBL/GenBank/DDBJ databases">
        <authorList>
            <person name="Gilroy R."/>
        </authorList>
    </citation>
    <scope>NUCLEOTIDE SEQUENCE</scope>
    <source>
        <strain evidence="1">517</strain>
    </source>
</reference>
<dbReference type="EMBL" id="JADINF010000158">
    <property type="protein sequence ID" value="MBO8424607.1"/>
    <property type="molecule type" value="Genomic_DNA"/>
</dbReference>
<protein>
    <submittedName>
        <fullName evidence="1">Uncharacterized protein</fullName>
    </submittedName>
</protein>